<dbReference type="Proteomes" id="UP001153332">
    <property type="component" value="Unassembled WGS sequence"/>
</dbReference>
<organism evidence="1 2">
    <name type="scientific">Lasiodiplodia mahajangana</name>
    <dbReference type="NCBI Taxonomy" id="1108764"/>
    <lineage>
        <taxon>Eukaryota</taxon>
        <taxon>Fungi</taxon>
        <taxon>Dikarya</taxon>
        <taxon>Ascomycota</taxon>
        <taxon>Pezizomycotina</taxon>
        <taxon>Dothideomycetes</taxon>
        <taxon>Dothideomycetes incertae sedis</taxon>
        <taxon>Botryosphaeriales</taxon>
        <taxon>Botryosphaeriaceae</taxon>
        <taxon>Lasiodiplodia</taxon>
    </lineage>
</organism>
<keyword evidence="2" id="KW-1185">Reference proteome</keyword>
<evidence type="ECO:0000313" key="1">
    <source>
        <dbReference type="EMBL" id="KAJ8129227.1"/>
    </source>
</evidence>
<protein>
    <submittedName>
        <fullName evidence="1">Uncharacterized protein</fullName>
    </submittedName>
</protein>
<proteinExistence type="predicted"/>
<comment type="caution">
    <text evidence="1">The sequence shown here is derived from an EMBL/GenBank/DDBJ whole genome shotgun (WGS) entry which is preliminary data.</text>
</comment>
<name>A0ACC2JPF3_9PEZI</name>
<accession>A0ACC2JPF3</accession>
<evidence type="ECO:0000313" key="2">
    <source>
        <dbReference type="Proteomes" id="UP001153332"/>
    </source>
</evidence>
<gene>
    <name evidence="1" type="ORF">O1611_g4406</name>
</gene>
<sequence>MPNFQQQTGAFGLASTVIVANPKFQTYQWRTLRISTFVAMGLSAILPMIHAASIYPYAQLHERTGIGDYLLEGLAVVVGTVFYTVRNSLIT</sequence>
<reference evidence="1" key="1">
    <citation type="submission" date="2022-12" db="EMBL/GenBank/DDBJ databases">
        <title>Genome Sequence of Lasiodiplodia mahajangana.</title>
        <authorList>
            <person name="Buettner E."/>
        </authorList>
    </citation>
    <scope>NUCLEOTIDE SEQUENCE</scope>
    <source>
        <strain evidence="1">VT137</strain>
    </source>
</reference>
<dbReference type="EMBL" id="JAPUUL010000824">
    <property type="protein sequence ID" value="KAJ8129227.1"/>
    <property type="molecule type" value="Genomic_DNA"/>
</dbReference>